<dbReference type="SUPFAM" id="SSF109854">
    <property type="entry name" value="DinB/YfiT-like putative metalloenzymes"/>
    <property type="match status" value="1"/>
</dbReference>
<dbReference type="AlphaFoldDB" id="A0A7W3RAS9"/>
<dbReference type="InterPro" id="IPR013917">
    <property type="entry name" value="tRNA_wybutosine-synth"/>
</dbReference>
<dbReference type="GO" id="GO:0046872">
    <property type="term" value="F:metal ion binding"/>
    <property type="evidence" value="ECO:0007669"/>
    <property type="project" value="InterPro"/>
</dbReference>
<dbReference type="InterPro" id="IPR034660">
    <property type="entry name" value="DinB/YfiT-like"/>
</dbReference>
<dbReference type="NCBIfam" id="TIGR03083">
    <property type="entry name" value="maleylpyruvate isomerase family mycothiol-dependent enzyme"/>
    <property type="match status" value="1"/>
</dbReference>
<keyword evidence="5" id="KW-1185">Reference proteome</keyword>
<dbReference type="NCBIfam" id="TIGR03084">
    <property type="entry name" value="TIGR03084 family metal-binding protein"/>
    <property type="match status" value="1"/>
</dbReference>
<dbReference type="InterPro" id="IPR017518">
    <property type="entry name" value="CHP03084"/>
</dbReference>
<dbReference type="Pfam" id="PF11716">
    <property type="entry name" value="MDMPI_N"/>
    <property type="match status" value="1"/>
</dbReference>
<organism evidence="4 5">
    <name type="scientific">Thermomonospora cellulosilytica</name>
    <dbReference type="NCBI Taxonomy" id="1411118"/>
    <lineage>
        <taxon>Bacteria</taxon>
        <taxon>Bacillati</taxon>
        <taxon>Actinomycetota</taxon>
        <taxon>Actinomycetes</taxon>
        <taxon>Streptosporangiales</taxon>
        <taxon>Thermomonosporaceae</taxon>
        <taxon>Thermomonospora</taxon>
    </lineage>
</organism>
<accession>A0A7W3RAS9</accession>
<dbReference type="Proteomes" id="UP000539313">
    <property type="component" value="Unassembled WGS sequence"/>
</dbReference>
<evidence type="ECO:0000259" key="2">
    <source>
        <dbReference type="Pfam" id="PF08608"/>
    </source>
</evidence>
<evidence type="ECO:0000313" key="5">
    <source>
        <dbReference type="Proteomes" id="UP000539313"/>
    </source>
</evidence>
<sequence>MAELDVFSDLTAESLQIDDLVSGLDERQWKLPTPAPGWSIADQVAHLSFIFRLAGMAAAEPEAFKAMAAAAKADFDGAVNAALAQYRAEPDVMLARWKDERAAAVEALSSVPAGQTVPWLVNPLPPTILACAGIMEVFAHGQDIADALGVEIERTDRIGHLVGFAVLTRDFGYEARGMTPPRTQFRFEITAPSGAVWEFGPADSPQRVTGPAVDFCLLVTRRRHRDDLAVTASGEEADQWLDIAQAYRGPAGPGRRPGQFDKPVAADGRAG</sequence>
<proteinExistence type="predicted"/>
<evidence type="ECO:0000259" key="3">
    <source>
        <dbReference type="Pfam" id="PF11716"/>
    </source>
</evidence>
<dbReference type="Pfam" id="PF08608">
    <property type="entry name" value="Wyosine_form"/>
    <property type="match status" value="1"/>
</dbReference>
<dbReference type="InterPro" id="IPR017517">
    <property type="entry name" value="Maleyloyr_isom"/>
</dbReference>
<feature type="compositionally biased region" description="Low complexity" evidence="1">
    <location>
        <begin position="248"/>
        <end position="257"/>
    </location>
</feature>
<protein>
    <submittedName>
        <fullName evidence="4">Uncharacterized protein (TIGR03084 family)</fullName>
    </submittedName>
</protein>
<reference evidence="4 5" key="1">
    <citation type="submission" date="2020-08" db="EMBL/GenBank/DDBJ databases">
        <title>Sequencing the genomes of 1000 actinobacteria strains.</title>
        <authorList>
            <person name="Klenk H.-P."/>
        </authorList>
    </citation>
    <scope>NUCLEOTIDE SEQUENCE [LARGE SCALE GENOMIC DNA]</scope>
    <source>
        <strain evidence="4 5">DSM 45823</strain>
    </source>
</reference>
<evidence type="ECO:0000313" key="4">
    <source>
        <dbReference type="EMBL" id="MBA9005610.1"/>
    </source>
</evidence>
<feature type="domain" description="Mycothiol-dependent maleylpyruvate isomerase metal-binding" evidence="3">
    <location>
        <begin position="11"/>
        <end position="145"/>
    </location>
</feature>
<feature type="domain" description="tRNA wybutosine-synthesis" evidence="2">
    <location>
        <begin position="184"/>
        <end position="232"/>
    </location>
</feature>
<dbReference type="EMBL" id="JACJII010000001">
    <property type="protein sequence ID" value="MBA9005610.1"/>
    <property type="molecule type" value="Genomic_DNA"/>
</dbReference>
<comment type="caution">
    <text evidence="4">The sequence shown here is derived from an EMBL/GenBank/DDBJ whole genome shotgun (WGS) entry which is preliminary data.</text>
</comment>
<dbReference type="Gene3D" id="1.20.120.450">
    <property type="entry name" value="dinb family like domain"/>
    <property type="match status" value="1"/>
</dbReference>
<gene>
    <name evidence="4" type="ORF">HNR21_004492</name>
</gene>
<evidence type="ECO:0000256" key="1">
    <source>
        <dbReference type="SAM" id="MobiDB-lite"/>
    </source>
</evidence>
<dbReference type="InterPro" id="IPR024344">
    <property type="entry name" value="MDMPI_metal-binding"/>
</dbReference>
<name>A0A7W3RAS9_9ACTN</name>
<dbReference type="RefSeq" id="WP_182706742.1">
    <property type="nucleotide sequence ID" value="NZ_JACJII010000001.1"/>
</dbReference>
<feature type="region of interest" description="Disordered" evidence="1">
    <location>
        <begin position="248"/>
        <end position="271"/>
    </location>
</feature>